<dbReference type="AlphaFoldDB" id="A0A7N9CR97"/>
<evidence type="ECO:0000313" key="1">
    <source>
        <dbReference type="Ensembl" id="ENSMFAP00000055793.1"/>
    </source>
</evidence>
<evidence type="ECO:0000313" key="2">
    <source>
        <dbReference type="Proteomes" id="UP000233100"/>
    </source>
</evidence>
<reference evidence="1" key="2">
    <citation type="submission" date="2025-08" db="UniProtKB">
        <authorList>
            <consortium name="Ensembl"/>
        </authorList>
    </citation>
    <scope>IDENTIFICATION</scope>
</reference>
<accession>A0A7N9CR97</accession>
<sequence length="62" mass="7317">ILEKDGETYQKGRGDNLKYSIRKFLCWLCCFANHCKHYLSVSTKKKKEKLTVLGITSFFLRQ</sequence>
<reference evidence="1 2" key="1">
    <citation type="submission" date="2013-03" db="EMBL/GenBank/DDBJ databases">
        <authorList>
            <person name="Warren W."/>
            <person name="Wilson R.K."/>
        </authorList>
    </citation>
    <scope>NUCLEOTIDE SEQUENCE</scope>
</reference>
<dbReference type="Proteomes" id="UP000233100">
    <property type="component" value="Chromosome 14"/>
</dbReference>
<keyword evidence="2" id="KW-1185">Reference proteome</keyword>
<proteinExistence type="predicted"/>
<organism evidence="1 2">
    <name type="scientific">Macaca fascicularis</name>
    <name type="common">Crab-eating macaque</name>
    <name type="synonym">Cynomolgus monkey</name>
    <dbReference type="NCBI Taxonomy" id="9541"/>
    <lineage>
        <taxon>Eukaryota</taxon>
        <taxon>Metazoa</taxon>
        <taxon>Chordata</taxon>
        <taxon>Craniata</taxon>
        <taxon>Vertebrata</taxon>
        <taxon>Euteleostomi</taxon>
        <taxon>Mammalia</taxon>
        <taxon>Eutheria</taxon>
        <taxon>Euarchontoglires</taxon>
        <taxon>Primates</taxon>
        <taxon>Haplorrhini</taxon>
        <taxon>Catarrhini</taxon>
        <taxon>Cercopithecidae</taxon>
        <taxon>Cercopithecinae</taxon>
        <taxon>Macaca</taxon>
    </lineage>
</organism>
<reference evidence="1" key="3">
    <citation type="submission" date="2025-09" db="UniProtKB">
        <authorList>
            <consortium name="Ensembl"/>
        </authorList>
    </citation>
    <scope>IDENTIFICATION</scope>
</reference>
<protein>
    <submittedName>
        <fullName evidence="1">Uncharacterized protein</fullName>
    </submittedName>
</protein>
<dbReference type="Ensembl" id="ENSMFAT00000079584.1">
    <property type="protein sequence ID" value="ENSMFAP00000055793.1"/>
    <property type="gene ID" value="ENSMFAG00000057023.1"/>
</dbReference>
<name>A0A7N9CR97_MACFA</name>